<sequence length="177" mass="19609">MTRNHVEVRIDNQIIDALVDSGASFSIISDAYRRHLRKTMFQDDRRLTLRVADGKPVQPLGRCILRLSIGGNSQPFEFIVLKDCSHDIILGWDFLEASQAIIDCGTPELQVDEIKSSRADLEHNFKRLCAVDDCLIPPSTIKQVDVQAAGFQNGAILFEHGMITFTLGAPSEDAAKG</sequence>
<organism evidence="1 2">
    <name type="scientific">Larinioides sclopetarius</name>
    <dbReference type="NCBI Taxonomy" id="280406"/>
    <lineage>
        <taxon>Eukaryota</taxon>
        <taxon>Metazoa</taxon>
        <taxon>Ecdysozoa</taxon>
        <taxon>Arthropoda</taxon>
        <taxon>Chelicerata</taxon>
        <taxon>Arachnida</taxon>
        <taxon>Araneae</taxon>
        <taxon>Araneomorphae</taxon>
        <taxon>Entelegynae</taxon>
        <taxon>Araneoidea</taxon>
        <taxon>Araneidae</taxon>
        <taxon>Larinioides</taxon>
    </lineage>
</organism>
<comment type="caution">
    <text evidence="1">The sequence shown here is derived from an EMBL/GenBank/DDBJ whole genome shotgun (WGS) entry which is preliminary data.</text>
</comment>
<protein>
    <recommendedName>
        <fullName evidence="3">Peptidase A2 domain-containing protein</fullName>
    </recommendedName>
</protein>
<dbReference type="InterPro" id="IPR001969">
    <property type="entry name" value="Aspartic_peptidase_AS"/>
</dbReference>
<gene>
    <name evidence="1" type="ORF">LARSCL_LOCUS14281</name>
</gene>
<name>A0AAV2ASB9_9ARAC</name>
<evidence type="ECO:0008006" key="3">
    <source>
        <dbReference type="Google" id="ProtNLM"/>
    </source>
</evidence>
<dbReference type="Pfam" id="PF13975">
    <property type="entry name" value="gag-asp_proteas"/>
    <property type="match status" value="1"/>
</dbReference>
<dbReference type="EMBL" id="CAXIEN010000204">
    <property type="protein sequence ID" value="CAL1286502.1"/>
    <property type="molecule type" value="Genomic_DNA"/>
</dbReference>
<dbReference type="Gene3D" id="2.40.70.10">
    <property type="entry name" value="Acid Proteases"/>
    <property type="match status" value="1"/>
</dbReference>
<evidence type="ECO:0000313" key="1">
    <source>
        <dbReference type="EMBL" id="CAL1286502.1"/>
    </source>
</evidence>
<dbReference type="PROSITE" id="PS00141">
    <property type="entry name" value="ASP_PROTEASE"/>
    <property type="match status" value="1"/>
</dbReference>
<dbReference type="GO" id="GO:0004190">
    <property type="term" value="F:aspartic-type endopeptidase activity"/>
    <property type="evidence" value="ECO:0007669"/>
    <property type="project" value="InterPro"/>
</dbReference>
<keyword evidence="2" id="KW-1185">Reference proteome</keyword>
<evidence type="ECO:0000313" key="2">
    <source>
        <dbReference type="Proteomes" id="UP001497382"/>
    </source>
</evidence>
<dbReference type="AlphaFoldDB" id="A0AAV2ASB9"/>
<dbReference type="SUPFAM" id="SSF50630">
    <property type="entry name" value="Acid proteases"/>
    <property type="match status" value="1"/>
</dbReference>
<dbReference type="CDD" id="cd00303">
    <property type="entry name" value="retropepsin_like"/>
    <property type="match status" value="1"/>
</dbReference>
<dbReference type="Proteomes" id="UP001497382">
    <property type="component" value="Unassembled WGS sequence"/>
</dbReference>
<dbReference type="InterPro" id="IPR021109">
    <property type="entry name" value="Peptidase_aspartic_dom_sf"/>
</dbReference>
<dbReference type="GO" id="GO:0006508">
    <property type="term" value="P:proteolysis"/>
    <property type="evidence" value="ECO:0007669"/>
    <property type="project" value="InterPro"/>
</dbReference>
<accession>A0AAV2ASB9</accession>
<proteinExistence type="predicted"/>
<reference evidence="1 2" key="1">
    <citation type="submission" date="2024-04" db="EMBL/GenBank/DDBJ databases">
        <authorList>
            <person name="Rising A."/>
            <person name="Reimegard J."/>
            <person name="Sonavane S."/>
            <person name="Akerstrom W."/>
            <person name="Nylinder S."/>
            <person name="Hedman E."/>
            <person name="Kallberg Y."/>
        </authorList>
    </citation>
    <scope>NUCLEOTIDE SEQUENCE [LARGE SCALE GENOMIC DNA]</scope>
</reference>